<feature type="chain" id="PRO_5009242357" evidence="4">
    <location>
        <begin position="26"/>
        <end position="533"/>
    </location>
</feature>
<dbReference type="SUPFAM" id="SSF50998">
    <property type="entry name" value="Quinoprotein alcohol dehydrogenase-like"/>
    <property type="match status" value="1"/>
</dbReference>
<evidence type="ECO:0000313" key="7">
    <source>
        <dbReference type="EMBL" id="SDF92409.1"/>
    </source>
</evidence>
<organism evidence="7 8">
    <name type="scientific">Terriglobus roseus</name>
    <dbReference type="NCBI Taxonomy" id="392734"/>
    <lineage>
        <taxon>Bacteria</taxon>
        <taxon>Pseudomonadati</taxon>
        <taxon>Acidobacteriota</taxon>
        <taxon>Terriglobia</taxon>
        <taxon>Terriglobales</taxon>
        <taxon>Acidobacteriaceae</taxon>
        <taxon>Terriglobus</taxon>
    </lineage>
</organism>
<evidence type="ECO:0000313" key="8">
    <source>
        <dbReference type="Proteomes" id="UP000182427"/>
    </source>
</evidence>
<dbReference type="PROSITE" id="PS51257">
    <property type="entry name" value="PROKAR_LIPOPROTEIN"/>
    <property type="match status" value="1"/>
</dbReference>
<dbReference type="InterPro" id="IPR018391">
    <property type="entry name" value="PQQ_b-propeller_rpt"/>
</dbReference>
<accession>A0A1G7Q396</accession>
<name>A0A1G7Q396_9BACT</name>
<feature type="domain" description="Pyrrolo-quinoline quinone repeat" evidence="5">
    <location>
        <begin position="47"/>
        <end position="357"/>
    </location>
</feature>
<dbReference type="Proteomes" id="UP000182427">
    <property type="component" value="Chromosome I"/>
</dbReference>
<reference evidence="7 8" key="1">
    <citation type="submission" date="2016-10" db="EMBL/GenBank/DDBJ databases">
        <authorList>
            <person name="de Groot N.N."/>
        </authorList>
    </citation>
    <scope>NUCLEOTIDE SEQUENCE [LARGE SCALE GENOMIC DNA]</scope>
    <source>
        <strain evidence="7 8">GAS232</strain>
    </source>
</reference>
<dbReference type="Pfam" id="PF13360">
    <property type="entry name" value="PQQ_2"/>
    <property type="match status" value="1"/>
</dbReference>
<keyword evidence="8" id="KW-1185">Reference proteome</keyword>
<dbReference type="EMBL" id="LT629690">
    <property type="protein sequence ID" value="SDF92409.1"/>
    <property type="molecule type" value="Genomic_DNA"/>
</dbReference>
<sequence length="533" mass="57478">MMFSRTWKRSSSAVVFTLACLTAGAQKKPAASPVAAVQSLPSVGAEWSQYNGDSSGRRYSSLTQINSTNVKNLTLAWTLPTKGLAIKGTPVVVDGVLYVTSPNHVWAVDAVTGLKLWSYERKSPGNMIANRGVAYLNGKVYFGTPDAHVIALDAKTGKVAWDKEVGDVTFGYYIAVAPLVVKDKLIVGTSGDVSDVPHALYALDPANGKQLWKLNTIPATGEPGADTWPSEAARKQGGGPLWVTGTYDPELNLMYWGTGNPHPVLAGNVREGANLYTCTILAIDPDTGKIKWYFQPSPHDTRDWDAVETNILFDATINGKPRKLLSHASRNGYYFLLDRVTGESLVSTPFVPQNWAKGVNAKGEPIPDPAKEETPGGVLLHSVANGSANWPPPAFSLQTGLFYVNAEEGWSYWYSALDASGKPEDHQGGSGISLEENSILLALDPKTGKEVWRRDTGRNTRNYSGLLTTAGHLLFGGDAYGNIFALDPATGKALWHARPGTNLTNGPMTFERNGQQYVVFGAADTLYTFALPQ</sequence>
<dbReference type="AlphaFoldDB" id="A0A1G7Q396"/>
<dbReference type="InterPro" id="IPR002372">
    <property type="entry name" value="PQQ_rpt_dom"/>
</dbReference>
<evidence type="ECO:0000259" key="6">
    <source>
        <dbReference type="Pfam" id="PF13360"/>
    </source>
</evidence>
<keyword evidence="4" id="KW-0732">Signal</keyword>
<evidence type="ECO:0000256" key="2">
    <source>
        <dbReference type="ARBA" id="ARBA00008156"/>
    </source>
</evidence>
<evidence type="ECO:0000256" key="3">
    <source>
        <dbReference type="ARBA" id="ARBA00023002"/>
    </source>
</evidence>
<dbReference type="RefSeq" id="WP_083346463.1">
    <property type="nucleotide sequence ID" value="NZ_LT629690.1"/>
</dbReference>
<feature type="domain" description="Pyrrolo-quinoline quinone repeat" evidence="6">
    <location>
        <begin position="404"/>
        <end position="498"/>
    </location>
</feature>
<comment type="cofactor">
    <cofactor evidence="1">
        <name>pyrroloquinoline quinone</name>
        <dbReference type="ChEBI" id="CHEBI:58442"/>
    </cofactor>
</comment>
<dbReference type="InterPro" id="IPR011047">
    <property type="entry name" value="Quinoprotein_ADH-like_sf"/>
</dbReference>
<dbReference type="SMART" id="SM00564">
    <property type="entry name" value="PQQ"/>
    <property type="match status" value="6"/>
</dbReference>
<protein>
    <submittedName>
        <fullName evidence="7">Alcohol dehydrogenase (Cytochrome c)</fullName>
    </submittedName>
</protein>
<comment type="similarity">
    <text evidence="2">Belongs to the bacterial PQQ dehydrogenase family.</text>
</comment>
<evidence type="ECO:0000259" key="5">
    <source>
        <dbReference type="Pfam" id="PF01011"/>
    </source>
</evidence>
<proteinExistence type="inferred from homology"/>
<gene>
    <name evidence="7" type="ORF">SAMN05444167_3711</name>
</gene>
<dbReference type="OrthoDB" id="9794322at2"/>
<dbReference type="GO" id="GO:0016491">
    <property type="term" value="F:oxidoreductase activity"/>
    <property type="evidence" value="ECO:0007669"/>
    <property type="project" value="UniProtKB-KW"/>
</dbReference>
<dbReference type="NCBIfam" id="TIGR04528">
    <property type="entry name" value="acido_non_PQQ"/>
    <property type="match status" value="1"/>
</dbReference>
<evidence type="ECO:0000256" key="4">
    <source>
        <dbReference type="SAM" id="SignalP"/>
    </source>
</evidence>
<dbReference type="Pfam" id="PF01011">
    <property type="entry name" value="PQQ"/>
    <property type="match status" value="1"/>
</dbReference>
<dbReference type="PANTHER" id="PTHR32303">
    <property type="entry name" value="QUINOPROTEIN ALCOHOL DEHYDROGENASE (CYTOCHROME C)"/>
    <property type="match status" value="1"/>
</dbReference>
<feature type="signal peptide" evidence="4">
    <location>
        <begin position="1"/>
        <end position="25"/>
    </location>
</feature>
<evidence type="ECO:0000256" key="1">
    <source>
        <dbReference type="ARBA" id="ARBA00001931"/>
    </source>
</evidence>
<dbReference type="Gene3D" id="2.140.10.10">
    <property type="entry name" value="Quinoprotein alcohol dehydrogenase-like superfamily"/>
    <property type="match status" value="1"/>
</dbReference>
<dbReference type="InterPro" id="IPR030939">
    <property type="entry name" value="Acido_non_PQQ"/>
</dbReference>
<keyword evidence="3" id="KW-0560">Oxidoreductase</keyword>